<evidence type="ECO:0000259" key="5">
    <source>
        <dbReference type="Pfam" id="PF08263"/>
    </source>
</evidence>
<evidence type="ECO:0000313" key="6">
    <source>
        <dbReference type="EMBL" id="CAH9117469.1"/>
    </source>
</evidence>
<dbReference type="Gene3D" id="3.80.10.10">
    <property type="entry name" value="Ribonuclease Inhibitor"/>
    <property type="match status" value="1"/>
</dbReference>
<proteinExistence type="predicted"/>
<protein>
    <recommendedName>
        <fullName evidence="5">Leucine-rich repeat-containing N-terminal plant-type domain-containing protein</fullName>
    </recommendedName>
</protein>
<keyword evidence="3" id="KW-0677">Repeat</keyword>
<feature type="chain" id="PRO_5043336809" description="Leucine-rich repeat-containing N-terminal plant-type domain-containing protein" evidence="4">
    <location>
        <begin position="21"/>
        <end position="157"/>
    </location>
</feature>
<dbReference type="InterPro" id="IPR032675">
    <property type="entry name" value="LRR_dom_sf"/>
</dbReference>
<dbReference type="InterPro" id="IPR013210">
    <property type="entry name" value="LRR_N_plant-typ"/>
</dbReference>
<sequence>MLKNEWVLLSLFLQLPFVFGNHEGPPRCTGDSLDALRRALHDQKNVLSSWDPTLTTPCTWFHITCNSDSQVTRIDLGNAGLSGELIPSGLGDLSSLQYLLKLELATCTFSRVISNQGDVVRASLFSFKLPNTCSWIFVLLQTIFGACMPMLSAGCGP</sequence>
<evidence type="ECO:0000256" key="1">
    <source>
        <dbReference type="ARBA" id="ARBA00022614"/>
    </source>
</evidence>
<dbReference type="AlphaFoldDB" id="A0AAV0EAK6"/>
<keyword evidence="2 4" id="KW-0732">Signal</keyword>
<organism evidence="6 7">
    <name type="scientific">Cuscuta epithymum</name>
    <dbReference type="NCBI Taxonomy" id="186058"/>
    <lineage>
        <taxon>Eukaryota</taxon>
        <taxon>Viridiplantae</taxon>
        <taxon>Streptophyta</taxon>
        <taxon>Embryophyta</taxon>
        <taxon>Tracheophyta</taxon>
        <taxon>Spermatophyta</taxon>
        <taxon>Magnoliopsida</taxon>
        <taxon>eudicotyledons</taxon>
        <taxon>Gunneridae</taxon>
        <taxon>Pentapetalae</taxon>
        <taxon>asterids</taxon>
        <taxon>lamiids</taxon>
        <taxon>Solanales</taxon>
        <taxon>Convolvulaceae</taxon>
        <taxon>Cuscuteae</taxon>
        <taxon>Cuscuta</taxon>
        <taxon>Cuscuta subgen. Cuscuta</taxon>
    </lineage>
</organism>
<feature type="signal peptide" evidence="4">
    <location>
        <begin position="1"/>
        <end position="20"/>
    </location>
</feature>
<dbReference type="SUPFAM" id="SSF52058">
    <property type="entry name" value="L domain-like"/>
    <property type="match status" value="1"/>
</dbReference>
<keyword evidence="7" id="KW-1185">Reference proteome</keyword>
<dbReference type="PANTHER" id="PTHR47988">
    <property type="entry name" value="SOMATIC EMBRYOGENESIS RECEPTOR KINASE 1"/>
    <property type="match status" value="1"/>
</dbReference>
<evidence type="ECO:0000256" key="3">
    <source>
        <dbReference type="ARBA" id="ARBA00022737"/>
    </source>
</evidence>
<dbReference type="Pfam" id="PF08263">
    <property type="entry name" value="LRRNT_2"/>
    <property type="match status" value="1"/>
</dbReference>
<comment type="caution">
    <text evidence="6">The sequence shown here is derived from an EMBL/GenBank/DDBJ whole genome shotgun (WGS) entry which is preliminary data.</text>
</comment>
<feature type="domain" description="Leucine-rich repeat-containing N-terminal plant-type" evidence="5">
    <location>
        <begin position="31"/>
        <end position="66"/>
    </location>
</feature>
<reference evidence="6" key="1">
    <citation type="submission" date="2022-07" db="EMBL/GenBank/DDBJ databases">
        <authorList>
            <person name="Macas J."/>
            <person name="Novak P."/>
            <person name="Neumann P."/>
        </authorList>
    </citation>
    <scope>NUCLEOTIDE SEQUENCE</scope>
</reference>
<dbReference type="EMBL" id="CAMAPF010000406">
    <property type="protein sequence ID" value="CAH9117469.1"/>
    <property type="molecule type" value="Genomic_DNA"/>
</dbReference>
<gene>
    <name evidence="6" type="ORF">CEPIT_LOCUS21878</name>
</gene>
<evidence type="ECO:0000256" key="2">
    <source>
        <dbReference type="ARBA" id="ARBA00022729"/>
    </source>
</evidence>
<evidence type="ECO:0000313" key="7">
    <source>
        <dbReference type="Proteomes" id="UP001152523"/>
    </source>
</evidence>
<accession>A0AAV0EAK6</accession>
<evidence type="ECO:0000256" key="4">
    <source>
        <dbReference type="SAM" id="SignalP"/>
    </source>
</evidence>
<dbReference type="Proteomes" id="UP001152523">
    <property type="component" value="Unassembled WGS sequence"/>
</dbReference>
<keyword evidence="1" id="KW-0433">Leucine-rich repeat</keyword>
<name>A0AAV0EAK6_9ASTE</name>